<dbReference type="PROSITE" id="PS01159">
    <property type="entry name" value="WW_DOMAIN_1"/>
    <property type="match status" value="1"/>
</dbReference>
<dbReference type="PANTHER" id="PTHR23176">
    <property type="entry name" value="RHO/RAC/CDC GTPASE-ACTIVATING PROTEIN"/>
    <property type="match status" value="1"/>
</dbReference>
<dbReference type="AlphaFoldDB" id="A0A1W0WTY2"/>
<dbReference type="SUPFAM" id="SSF50044">
    <property type="entry name" value="SH3-domain"/>
    <property type="match status" value="1"/>
</dbReference>
<evidence type="ECO:0000313" key="10">
    <source>
        <dbReference type="Proteomes" id="UP000192578"/>
    </source>
</evidence>
<dbReference type="InterPro" id="IPR000198">
    <property type="entry name" value="RhoGAP_dom"/>
</dbReference>
<dbReference type="InterPro" id="IPR036020">
    <property type="entry name" value="WW_dom_sf"/>
</dbReference>
<evidence type="ECO:0000256" key="4">
    <source>
        <dbReference type="SAM" id="MobiDB-lite"/>
    </source>
</evidence>
<name>A0A1W0WTY2_HYPEX</name>
<evidence type="ECO:0000259" key="5">
    <source>
        <dbReference type="PROSITE" id="PS50002"/>
    </source>
</evidence>
<evidence type="ECO:0000256" key="1">
    <source>
        <dbReference type="ARBA" id="ARBA00022443"/>
    </source>
</evidence>
<evidence type="ECO:0000256" key="3">
    <source>
        <dbReference type="PROSITE-ProRule" id="PRU00192"/>
    </source>
</evidence>
<feature type="compositionally biased region" description="Polar residues" evidence="4">
    <location>
        <begin position="651"/>
        <end position="672"/>
    </location>
</feature>
<dbReference type="Gene3D" id="2.30.29.30">
    <property type="entry name" value="Pleckstrin-homology domain (PH domain)/Phosphotyrosine-binding domain (PTB)"/>
    <property type="match status" value="1"/>
</dbReference>
<dbReference type="SUPFAM" id="SSF48350">
    <property type="entry name" value="GTPase activation domain, GAP"/>
    <property type="match status" value="1"/>
</dbReference>
<sequence length="922" mass="103130">MNSSVRVVLDYDCSVQEGQAATPSVLPIHIGDQFQVVAKTSPDWWLVRSPNRLPFYLPVSCVEEIIESGGCSNIRRVGALLSRSESSLDRLKDVLAVVDEQAASDKQTTLGGGGYEEDESPIATPPGLLLVRGGKEQPQLRRNQHQYSSSGCSEEDEERGECFDNPVYALPNVGRHAGGTTNNGNAVDDLDLSRLSLPGNRRKNRFSKVEYVNMKLSLDCAPPTPTAADAPIRTLEDSWEEFEDSLGRRYFFHPRTTVSSWKPPRKQMNLSAGEMDADEIDSDSMSTDPTYKVAGATASSEGAKRLHEDSVMPGIEDCREANTQMTTNLFDTEAAKVTAQLYSDLPPSPSPTQSSSFHTRHVNFMPRYNRSSSLMEDKADGASSFVLRDLEAEKENSIEEEEKRKSASLPRPFRIPPSQNFLALRRTLETQLPSKISPPERSIKTRSVMVLSEAHILELASRIGGMRNSKTLPTMQLGKTWRSDEDGQLRGYLNVTKFMEKGRQLKKKQWMVAYVVLTDSTLYVYRSLEVDQLPEVDIDLSGATISWSSKERSRRKNVFEVSTADSSQILLQDDNKTTSQEWVNGIMNGISALTRQQQPPQHSPNGESLAGPVKVLPVHPELAGGTARPMSPRIARLLGRSPSAKVRPENGLSNSSEATDVTPSPTAGQSGQTHKKKKSVDESDVMVDPKVKKLRIIERLKNFFSRRPTLESLKAKGIIRDGPVFGCNFLKLCDQEKNNVPTIVRRCIAAIEKKDMKADGIYRVSGNLSQVQKLRFQIDQDKYAGMESEEDVNVLTGLLKLFFRELKEPMLPFSVYDALMKANKIQDKSAKEKRFRDLVAHLPGPNAETFRFLFQHLYRVADLGEHNRMRLPNLAIVFGPTLMWPEVPLTKEEMPTGMLAQNQVVEYLLINFRGLFERYNTI</sequence>
<dbReference type="Gene3D" id="2.30.30.40">
    <property type="entry name" value="SH3 Domains"/>
    <property type="match status" value="1"/>
</dbReference>
<evidence type="ECO:0000256" key="2">
    <source>
        <dbReference type="ARBA" id="ARBA00022468"/>
    </source>
</evidence>
<dbReference type="SMART" id="SM00324">
    <property type="entry name" value="RhoGAP"/>
    <property type="match status" value="1"/>
</dbReference>
<dbReference type="InterPro" id="IPR050729">
    <property type="entry name" value="Rho-GAP"/>
</dbReference>
<comment type="caution">
    <text evidence="9">The sequence shown here is derived from an EMBL/GenBank/DDBJ whole genome shotgun (WGS) entry which is preliminary data.</text>
</comment>
<dbReference type="OrthoDB" id="79452at2759"/>
<dbReference type="Gene3D" id="2.20.70.10">
    <property type="match status" value="1"/>
</dbReference>
<dbReference type="EMBL" id="MTYJ01000047">
    <property type="protein sequence ID" value="OQV18655.1"/>
    <property type="molecule type" value="Genomic_DNA"/>
</dbReference>
<feature type="domain" description="PH" evidence="6">
    <location>
        <begin position="486"/>
        <end position="591"/>
    </location>
</feature>
<dbReference type="Gene3D" id="1.10.555.10">
    <property type="entry name" value="Rho GTPase activation protein"/>
    <property type="match status" value="1"/>
</dbReference>
<accession>A0A1W0WTY2</accession>
<dbReference type="FunFam" id="1.10.555.10:FF:000071">
    <property type="entry name" value="Rho GTPase activating protein 27"/>
    <property type="match status" value="1"/>
</dbReference>
<feature type="region of interest" description="Disordered" evidence="4">
    <location>
        <begin position="639"/>
        <end position="684"/>
    </location>
</feature>
<feature type="domain" description="SH3" evidence="5">
    <location>
        <begin position="2"/>
        <end position="67"/>
    </location>
</feature>
<evidence type="ECO:0000313" key="9">
    <source>
        <dbReference type="EMBL" id="OQV18655.1"/>
    </source>
</evidence>
<feature type="region of interest" description="Disordered" evidence="4">
    <location>
        <begin position="136"/>
        <end position="158"/>
    </location>
</feature>
<keyword evidence="10" id="KW-1185">Reference proteome</keyword>
<dbReference type="PROSITE" id="PS50238">
    <property type="entry name" value="RHOGAP"/>
    <property type="match status" value="1"/>
</dbReference>
<feature type="domain" description="WW" evidence="7">
    <location>
        <begin position="233"/>
        <end position="266"/>
    </location>
</feature>
<dbReference type="GO" id="GO:0007165">
    <property type="term" value="P:signal transduction"/>
    <property type="evidence" value="ECO:0007669"/>
    <property type="project" value="InterPro"/>
</dbReference>
<evidence type="ECO:0000259" key="6">
    <source>
        <dbReference type="PROSITE" id="PS50003"/>
    </source>
</evidence>
<dbReference type="SUPFAM" id="SSF51045">
    <property type="entry name" value="WW domain"/>
    <property type="match status" value="1"/>
</dbReference>
<dbReference type="Pfam" id="PF00169">
    <property type="entry name" value="PH"/>
    <property type="match status" value="1"/>
</dbReference>
<keyword evidence="1 3" id="KW-0728">SH3 domain</keyword>
<protein>
    <submittedName>
        <fullName evidence="9">Rho GTPase-activating protein 27</fullName>
    </submittedName>
</protein>
<keyword evidence="2" id="KW-0343">GTPase activation</keyword>
<dbReference type="InterPro" id="IPR001452">
    <property type="entry name" value="SH3_domain"/>
</dbReference>
<dbReference type="InterPro" id="IPR001202">
    <property type="entry name" value="WW_dom"/>
</dbReference>
<dbReference type="Proteomes" id="UP000192578">
    <property type="component" value="Unassembled WGS sequence"/>
</dbReference>
<dbReference type="CDD" id="cd00201">
    <property type="entry name" value="WW"/>
    <property type="match status" value="1"/>
</dbReference>
<dbReference type="Pfam" id="PF00620">
    <property type="entry name" value="RhoGAP"/>
    <property type="match status" value="1"/>
</dbReference>
<evidence type="ECO:0000259" key="7">
    <source>
        <dbReference type="PROSITE" id="PS50020"/>
    </source>
</evidence>
<dbReference type="InterPro" id="IPR036028">
    <property type="entry name" value="SH3-like_dom_sf"/>
</dbReference>
<feature type="domain" description="Rho-GAP" evidence="8">
    <location>
        <begin position="730"/>
        <end position="916"/>
    </location>
</feature>
<dbReference type="InterPro" id="IPR011993">
    <property type="entry name" value="PH-like_dom_sf"/>
</dbReference>
<dbReference type="GO" id="GO:0005737">
    <property type="term" value="C:cytoplasm"/>
    <property type="evidence" value="ECO:0007669"/>
    <property type="project" value="TreeGrafter"/>
</dbReference>
<dbReference type="SUPFAM" id="SSF50729">
    <property type="entry name" value="PH domain-like"/>
    <property type="match status" value="1"/>
</dbReference>
<dbReference type="GO" id="GO:0005096">
    <property type="term" value="F:GTPase activator activity"/>
    <property type="evidence" value="ECO:0007669"/>
    <property type="project" value="UniProtKB-KW"/>
</dbReference>
<organism evidence="9 10">
    <name type="scientific">Hypsibius exemplaris</name>
    <name type="common">Freshwater tardigrade</name>
    <dbReference type="NCBI Taxonomy" id="2072580"/>
    <lineage>
        <taxon>Eukaryota</taxon>
        <taxon>Metazoa</taxon>
        <taxon>Ecdysozoa</taxon>
        <taxon>Tardigrada</taxon>
        <taxon>Eutardigrada</taxon>
        <taxon>Parachela</taxon>
        <taxon>Hypsibioidea</taxon>
        <taxon>Hypsibiidae</taxon>
        <taxon>Hypsibius</taxon>
    </lineage>
</organism>
<proteinExistence type="predicted"/>
<dbReference type="InterPro" id="IPR001849">
    <property type="entry name" value="PH_domain"/>
</dbReference>
<dbReference type="SMART" id="SM00233">
    <property type="entry name" value="PH"/>
    <property type="match status" value="1"/>
</dbReference>
<dbReference type="PANTHER" id="PTHR23176:SF129">
    <property type="entry name" value="RHO GTPASE ACTIVATING PROTEIN AT 16F, ISOFORM E-RELATED"/>
    <property type="match status" value="1"/>
</dbReference>
<dbReference type="InterPro" id="IPR008936">
    <property type="entry name" value="Rho_GTPase_activation_prot"/>
</dbReference>
<gene>
    <name evidence="9" type="ORF">BV898_07284</name>
</gene>
<dbReference type="PROSITE" id="PS50003">
    <property type="entry name" value="PH_DOMAIN"/>
    <property type="match status" value="1"/>
</dbReference>
<dbReference type="SMART" id="SM00456">
    <property type="entry name" value="WW"/>
    <property type="match status" value="1"/>
</dbReference>
<dbReference type="PROSITE" id="PS50020">
    <property type="entry name" value="WW_DOMAIN_2"/>
    <property type="match status" value="1"/>
</dbReference>
<reference evidence="10" key="1">
    <citation type="submission" date="2017-01" db="EMBL/GenBank/DDBJ databases">
        <title>Comparative genomics of anhydrobiosis in the tardigrade Hypsibius dujardini.</title>
        <authorList>
            <person name="Yoshida Y."/>
            <person name="Koutsovoulos G."/>
            <person name="Laetsch D."/>
            <person name="Stevens L."/>
            <person name="Kumar S."/>
            <person name="Horikawa D."/>
            <person name="Ishino K."/>
            <person name="Komine S."/>
            <person name="Tomita M."/>
            <person name="Blaxter M."/>
            <person name="Arakawa K."/>
        </authorList>
    </citation>
    <scope>NUCLEOTIDE SEQUENCE [LARGE SCALE GENOMIC DNA]</scope>
    <source>
        <strain evidence="10">Z151</strain>
    </source>
</reference>
<dbReference type="PROSITE" id="PS50002">
    <property type="entry name" value="SH3"/>
    <property type="match status" value="1"/>
</dbReference>
<evidence type="ECO:0000259" key="8">
    <source>
        <dbReference type="PROSITE" id="PS50238"/>
    </source>
</evidence>